<dbReference type="InterPro" id="IPR029058">
    <property type="entry name" value="AB_hydrolase_fold"/>
</dbReference>
<dbReference type="RefSeq" id="WP_214519815.1">
    <property type="nucleotide sequence ID" value="NZ_CP104934.1"/>
</dbReference>
<sequence length="266" mass="28598">MTAERSLERALTSIRLEHRGGALRGWEYHPASVPAAAGGSVLFVHGFGDSSIGPRQLFVQAATALTDSGLTVRSYDRLGHGTSDGRFADISIGDEVEQVVTMIRAFSADQGAPIHVVAHSLGAVESAMAAARVPDLVRSLTLWSPAGVVVDDIAVHDTIQGQPLAPVRDRGWFDFAGTALGRGFVDEVRDGLDVYAQARGYDGPVDVLHGTADEIVPVEYGRRYGELLSGATFTAVEGADHVWSSVPWREQLVDRLLERVRERSGR</sequence>
<dbReference type="GO" id="GO:0016787">
    <property type="term" value="F:hydrolase activity"/>
    <property type="evidence" value="ECO:0007669"/>
    <property type="project" value="UniProtKB-KW"/>
</dbReference>
<proteinExistence type="predicted"/>
<protein>
    <submittedName>
        <fullName evidence="2">Alpha/beta fold hydrolase</fullName>
    </submittedName>
</protein>
<dbReference type="Gene3D" id="3.40.50.1820">
    <property type="entry name" value="alpha/beta hydrolase"/>
    <property type="match status" value="1"/>
</dbReference>
<dbReference type="EMBL" id="JAPJDE010000001">
    <property type="protein sequence ID" value="MCX2847651.1"/>
    <property type="molecule type" value="Genomic_DNA"/>
</dbReference>
<organism evidence="2 3">
    <name type="scientific">Curtobacterium poinsettiae</name>
    <dbReference type="NCBI Taxonomy" id="159612"/>
    <lineage>
        <taxon>Bacteria</taxon>
        <taxon>Bacillati</taxon>
        <taxon>Actinomycetota</taxon>
        <taxon>Actinomycetes</taxon>
        <taxon>Micrococcales</taxon>
        <taxon>Microbacteriaceae</taxon>
        <taxon>Curtobacterium</taxon>
    </lineage>
</organism>
<reference evidence="2 3" key="1">
    <citation type="submission" date="2022-11" db="EMBL/GenBank/DDBJ databases">
        <title>Taxonomy of Curtobacterium flaccumfaciens.</title>
        <authorList>
            <person name="Osdaghi E."/>
            <person name="Taghavi S.M."/>
            <person name="Hamidizade M."/>
            <person name="Abachi H."/>
            <person name="Fazliarab A."/>
            <person name="Baeyen S."/>
            <person name="Portier P."/>
            <person name="Van Vaerenbergh J."/>
            <person name="Jacques M.-A."/>
        </authorList>
    </citation>
    <scope>NUCLEOTIDE SEQUENCE [LARGE SCALE GENOMIC DNA]</scope>
    <source>
        <strain evidence="2 3">LMG 3715</strain>
    </source>
</reference>
<dbReference type="Proteomes" id="UP001207276">
    <property type="component" value="Unassembled WGS sequence"/>
</dbReference>
<dbReference type="SUPFAM" id="SSF53474">
    <property type="entry name" value="alpha/beta-Hydrolases"/>
    <property type="match status" value="1"/>
</dbReference>
<evidence type="ECO:0000259" key="1">
    <source>
        <dbReference type="Pfam" id="PF12146"/>
    </source>
</evidence>
<feature type="domain" description="Serine aminopeptidase S33" evidence="1">
    <location>
        <begin position="39"/>
        <end position="149"/>
    </location>
</feature>
<keyword evidence="2" id="KW-0378">Hydrolase</keyword>
<accession>A0ABT3S011</accession>
<dbReference type="InterPro" id="IPR022742">
    <property type="entry name" value="Hydrolase_4"/>
</dbReference>
<dbReference type="PANTHER" id="PTHR43689:SF8">
    <property type="entry name" value="ALPHA_BETA-HYDROLASES SUPERFAMILY PROTEIN"/>
    <property type="match status" value="1"/>
</dbReference>
<evidence type="ECO:0000313" key="3">
    <source>
        <dbReference type="Proteomes" id="UP001207276"/>
    </source>
</evidence>
<dbReference type="Pfam" id="PF12146">
    <property type="entry name" value="Hydrolase_4"/>
    <property type="match status" value="1"/>
</dbReference>
<evidence type="ECO:0000313" key="2">
    <source>
        <dbReference type="EMBL" id="MCX2847651.1"/>
    </source>
</evidence>
<dbReference type="PANTHER" id="PTHR43689">
    <property type="entry name" value="HYDROLASE"/>
    <property type="match status" value="1"/>
</dbReference>
<keyword evidence="3" id="KW-1185">Reference proteome</keyword>
<comment type="caution">
    <text evidence="2">The sequence shown here is derived from an EMBL/GenBank/DDBJ whole genome shotgun (WGS) entry which is preliminary data.</text>
</comment>
<gene>
    <name evidence="2" type="ORF">ORG12_03085</name>
</gene>
<name>A0ABT3S011_9MICO</name>